<dbReference type="AlphaFoldDB" id="X1AVF3"/>
<sequence length="85" mass="9759">IQVKYSVPVSDDHLMRQEIHRVKDEDSVDFVTVKDTTRDVGEKDDYKDGLQDEIDALETQKVDIVDGIDGQIELLQEQVDEIDNL</sequence>
<protein>
    <submittedName>
        <fullName evidence="1">Uncharacterized protein</fullName>
    </submittedName>
</protein>
<gene>
    <name evidence="1" type="ORF">S01H4_24576</name>
</gene>
<reference evidence="1" key="1">
    <citation type="journal article" date="2014" name="Front. Microbiol.">
        <title>High frequency of phylogenetically diverse reductive dehalogenase-homologous genes in deep subseafloor sedimentary metagenomes.</title>
        <authorList>
            <person name="Kawai M."/>
            <person name="Futagami T."/>
            <person name="Toyoda A."/>
            <person name="Takaki Y."/>
            <person name="Nishi S."/>
            <person name="Hori S."/>
            <person name="Arai W."/>
            <person name="Tsubouchi T."/>
            <person name="Morono Y."/>
            <person name="Uchiyama I."/>
            <person name="Ito T."/>
            <person name="Fujiyama A."/>
            <person name="Inagaki F."/>
            <person name="Takami H."/>
        </authorList>
    </citation>
    <scope>NUCLEOTIDE SEQUENCE</scope>
    <source>
        <strain evidence="1">Expedition CK06-06</strain>
    </source>
</reference>
<feature type="non-terminal residue" evidence="1">
    <location>
        <position position="1"/>
    </location>
</feature>
<organism evidence="1">
    <name type="scientific">marine sediment metagenome</name>
    <dbReference type="NCBI Taxonomy" id="412755"/>
    <lineage>
        <taxon>unclassified sequences</taxon>
        <taxon>metagenomes</taxon>
        <taxon>ecological metagenomes</taxon>
    </lineage>
</organism>
<evidence type="ECO:0000313" key="1">
    <source>
        <dbReference type="EMBL" id="GAG86695.1"/>
    </source>
</evidence>
<proteinExistence type="predicted"/>
<dbReference type="EMBL" id="BART01011564">
    <property type="protein sequence ID" value="GAG86695.1"/>
    <property type="molecule type" value="Genomic_DNA"/>
</dbReference>
<comment type="caution">
    <text evidence="1">The sequence shown here is derived from an EMBL/GenBank/DDBJ whole genome shotgun (WGS) entry which is preliminary data.</text>
</comment>
<name>X1AVF3_9ZZZZ</name>
<accession>X1AVF3</accession>